<dbReference type="Proteomes" id="UP001176521">
    <property type="component" value="Unassembled WGS sequence"/>
</dbReference>
<keyword evidence="2" id="KW-0732">Signal</keyword>
<comment type="caution">
    <text evidence="3">The sequence shown here is derived from an EMBL/GenBank/DDBJ whole genome shotgun (WGS) entry which is preliminary data.</text>
</comment>
<proteinExistence type="predicted"/>
<evidence type="ECO:0000256" key="2">
    <source>
        <dbReference type="SAM" id="SignalP"/>
    </source>
</evidence>
<accession>A0AAN6GB05</accession>
<evidence type="ECO:0000313" key="4">
    <source>
        <dbReference type="Proteomes" id="UP001176521"/>
    </source>
</evidence>
<keyword evidence="4" id="KW-1185">Reference proteome</keyword>
<gene>
    <name evidence="3" type="ORF">OC842_003842</name>
</gene>
<organism evidence="3 4">
    <name type="scientific">Tilletia horrida</name>
    <dbReference type="NCBI Taxonomy" id="155126"/>
    <lineage>
        <taxon>Eukaryota</taxon>
        <taxon>Fungi</taxon>
        <taxon>Dikarya</taxon>
        <taxon>Basidiomycota</taxon>
        <taxon>Ustilaginomycotina</taxon>
        <taxon>Exobasidiomycetes</taxon>
        <taxon>Tilletiales</taxon>
        <taxon>Tilletiaceae</taxon>
        <taxon>Tilletia</taxon>
    </lineage>
</organism>
<feature type="chain" id="PRO_5043046194" description="REJ domain-containing protein" evidence="2">
    <location>
        <begin position="23"/>
        <end position="179"/>
    </location>
</feature>
<reference evidence="3" key="1">
    <citation type="journal article" date="2023" name="PhytoFront">
        <title>Draft Genome Resources of Seven Strains of Tilletia horrida, Causal Agent of Kernel Smut of Rice.</title>
        <authorList>
            <person name="Khanal S."/>
            <person name="Antony Babu S."/>
            <person name="Zhou X.G."/>
        </authorList>
    </citation>
    <scope>NUCLEOTIDE SEQUENCE</scope>
    <source>
        <strain evidence="3">TX3</strain>
    </source>
</reference>
<sequence length="179" mass="16644">MTLSLLALLFLVAASVLPGAHAAEPIIATTPSSSAAAAPATSSAPAASSAAPAPASGSASAAPASSSGAANSTAAAVAPTRSFSTSGTVTFTFNITPSAVITSSFTPTNLPTASPITAGPLAGTQQAPVPSGSAFGPDDSYVTNAAFSTVPSGAAGGMLGLVAATALALALGSSANLLV</sequence>
<evidence type="ECO:0000313" key="3">
    <source>
        <dbReference type="EMBL" id="KAK0530689.1"/>
    </source>
</evidence>
<name>A0AAN6GB05_9BASI</name>
<dbReference type="EMBL" id="JAPDMQ010000207">
    <property type="protein sequence ID" value="KAK0530689.1"/>
    <property type="molecule type" value="Genomic_DNA"/>
</dbReference>
<evidence type="ECO:0008006" key="5">
    <source>
        <dbReference type="Google" id="ProtNLM"/>
    </source>
</evidence>
<feature type="region of interest" description="Disordered" evidence="1">
    <location>
        <begin position="44"/>
        <end position="64"/>
    </location>
</feature>
<protein>
    <recommendedName>
        <fullName evidence="5">REJ domain-containing protein</fullName>
    </recommendedName>
</protein>
<evidence type="ECO:0000256" key="1">
    <source>
        <dbReference type="SAM" id="MobiDB-lite"/>
    </source>
</evidence>
<dbReference type="AlphaFoldDB" id="A0AAN6GB05"/>
<feature type="signal peptide" evidence="2">
    <location>
        <begin position="1"/>
        <end position="22"/>
    </location>
</feature>